<evidence type="ECO:0000313" key="1">
    <source>
        <dbReference type="EMBL" id="VVN47806.1"/>
    </source>
</evidence>
<dbReference type="EC" id="3.1.2.28" evidence="1"/>
<dbReference type="Proteomes" id="UP000326241">
    <property type="component" value="Unassembled WGS sequence"/>
</dbReference>
<gene>
    <name evidence="1" type="ORF">PS624_05970</name>
</gene>
<dbReference type="GO" id="GO:0061522">
    <property type="term" value="F:1,4-dihydroxy-2-naphthoyl-CoA thioesterase activity"/>
    <property type="evidence" value="ECO:0007669"/>
    <property type="project" value="UniProtKB-EC"/>
</dbReference>
<dbReference type="CDD" id="cd00586">
    <property type="entry name" value="4HBT"/>
    <property type="match status" value="1"/>
</dbReference>
<dbReference type="InterPro" id="IPR029069">
    <property type="entry name" value="HotDog_dom_sf"/>
</dbReference>
<dbReference type="Gene3D" id="3.10.129.10">
    <property type="entry name" value="Hotdog Thioesterase"/>
    <property type="match status" value="1"/>
</dbReference>
<name>A0A5E6Y312_PSEFL</name>
<organism evidence="1 2">
    <name type="scientific">Pseudomonas fluorescens</name>
    <dbReference type="NCBI Taxonomy" id="294"/>
    <lineage>
        <taxon>Bacteria</taxon>
        <taxon>Pseudomonadati</taxon>
        <taxon>Pseudomonadota</taxon>
        <taxon>Gammaproteobacteria</taxon>
        <taxon>Pseudomonadales</taxon>
        <taxon>Pseudomonadaceae</taxon>
        <taxon>Pseudomonas</taxon>
    </lineage>
</organism>
<sequence length="154" mass="16562">MAEREELIDIGLTLASRGELMPDAVFVSRTILFGDCDPAGVVYTPRFSHFAVEAIGVALDRWVGGPGLRAVMSFNILPPVRAMSIELLSPLTWDDEMTIKVGVARLGEHSFTFLVEGVVGEGVLSFTANVTHVCVSPESKEVVPIPAPLRALLS</sequence>
<dbReference type="AlphaFoldDB" id="A0A5E6Y312"/>
<dbReference type="Pfam" id="PF13279">
    <property type="entry name" value="4HBT_2"/>
    <property type="match status" value="1"/>
</dbReference>
<proteinExistence type="predicted"/>
<keyword evidence="1" id="KW-0378">Hydrolase</keyword>
<reference evidence="1 2" key="1">
    <citation type="submission" date="2019-09" db="EMBL/GenBank/DDBJ databases">
        <authorList>
            <person name="Chandra G."/>
            <person name="Truman W A."/>
        </authorList>
    </citation>
    <scope>NUCLEOTIDE SEQUENCE [LARGE SCALE GENOMIC DNA]</scope>
    <source>
        <strain evidence="1">PS624</strain>
    </source>
</reference>
<accession>A0A5E6Y312</accession>
<protein>
    <submittedName>
        <fullName evidence="1">1,4-dihydroxy-2-naphthoyl-CoA hydrolase</fullName>
        <ecNumber evidence="1">3.1.2.28</ecNumber>
    </submittedName>
</protein>
<dbReference type="SUPFAM" id="SSF54637">
    <property type="entry name" value="Thioesterase/thiol ester dehydrase-isomerase"/>
    <property type="match status" value="1"/>
</dbReference>
<evidence type="ECO:0000313" key="2">
    <source>
        <dbReference type="Proteomes" id="UP000326241"/>
    </source>
</evidence>
<dbReference type="EMBL" id="CABVGZ010000145">
    <property type="protein sequence ID" value="VVN47806.1"/>
    <property type="molecule type" value="Genomic_DNA"/>
</dbReference>